<dbReference type="EMBL" id="LAJY01000156">
    <property type="protein sequence ID" value="KJV10089.1"/>
    <property type="molecule type" value="Genomic_DNA"/>
</dbReference>
<name>A0A0F3IWX2_9PROT</name>
<dbReference type="GO" id="GO:0018773">
    <property type="term" value="F:acetylpyruvate hydrolase activity"/>
    <property type="evidence" value="ECO:0007669"/>
    <property type="project" value="TreeGrafter"/>
</dbReference>
<proteinExistence type="predicted"/>
<organism evidence="3 4">
    <name type="scientific">Elstera litoralis</name>
    <dbReference type="NCBI Taxonomy" id="552518"/>
    <lineage>
        <taxon>Bacteria</taxon>
        <taxon>Pseudomonadati</taxon>
        <taxon>Pseudomonadota</taxon>
        <taxon>Alphaproteobacteria</taxon>
        <taxon>Rhodospirillales</taxon>
        <taxon>Rhodospirillaceae</taxon>
        <taxon>Elstera</taxon>
    </lineage>
</organism>
<gene>
    <name evidence="3" type="ORF">VZ95_07220</name>
</gene>
<dbReference type="InterPro" id="IPR036663">
    <property type="entry name" value="Fumarylacetoacetase_C_sf"/>
</dbReference>
<dbReference type="PANTHER" id="PTHR11820">
    <property type="entry name" value="ACYLPYRUVASE"/>
    <property type="match status" value="1"/>
</dbReference>
<dbReference type="OrthoDB" id="9780293at2"/>
<dbReference type="InterPro" id="IPR011234">
    <property type="entry name" value="Fumarylacetoacetase-like_C"/>
</dbReference>
<dbReference type="RefSeq" id="WP_045775257.1">
    <property type="nucleotide sequence ID" value="NZ_LAJY01000156.1"/>
</dbReference>
<keyword evidence="1" id="KW-0479">Metal-binding</keyword>
<evidence type="ECO:0000256" key="1">
    <source>
        <dbReference type="ARBA" id="ARBA00022723"/>
    </source>
</evidence>
<dbReference type="PANTHER" id="PTHR11820:SF90">
    <property type="entry name" value="FLUTATHIONE S-TRANSFERASE"/>
    <property type="match status" value="1"/>
</dbReference>
<dbReference type="Proteomes" id="UP000033774">
    <property type="component" value="Unassembled WGS sequence"/>
</dbReference>
<dbReference type="GO" id="GO:0046872">
    <property type="term" value="F:metal ion binding"/>
    <property type="evidence" value="ECO:0007669"/>
    <property type="project" value="UniProtKB-KW"/>
</dbReference>
<accession>A0A0F3IWX2</accession>
<evidence type="ECO:0000313" key="3">
    <source>
        <dbReference type="EMBL" id="KJV10089.1"/>
    </source>
</evidence>
<evidence type="ECO:0000259" key="2">
    <source>
        <dbReference type="Pfam" id="PF01557"/>
    </source>
</evidence>
<dbReference type="Gene3D" id="3.90.850.10">
    <property type="entry name" value="Fumarylacetoacetase-like, C-terminal domain"/>
    <property type="match status" value="1"/>
</dbReference>
<dbReference type="Pfam" id="PF01557">
    <property type="entry name" value="FAA_hydrolase"/>
    <property type="match status" value="1"/>
</dbReference>
<comment type="caution">
    <text evidence="3">The sequence shown here is derived from an EMBL/GenBank/DDBJ whole genome shotgun (WGS) entry which is preliminary data.</text>
</comment>
<dbReference type="AlphaFoldDB" id="A0A0F3IWX2"/>
<keyword evidence="3" id="KW-0378">Hydrolase</keyword>
<evidence type="ECO:0000313" key="4">
    <source>
        <dbReference type="Proteomes" id="UP000033774"/>
    </source>
</evidence>
<feature type="domain" description="Fumarylacetoacetase-like C-terminal" evidence="2">
    <location>
        <begin position="28"/>
        <end position="228"/>
    </location>
</feature>
<sequence>MTHFAFPPAAQASVAIAGEPARFPVRRIYCVGRNYAEHSREMGHNPEKEVPFFFSKPADAVVETGATIPYPPETQNLHHEIELVIAIRVGGADIPVDRALSHVFGYGVGIDLTRRDLQGVAKAAGRPWDLAKGFDLSAPIAPLHRADNGATAQQGRIWLAVNGVEKQSGDLTDMIWPVADIIAFLSRSVTLQPGDLIMTGTPAGVGPLVPGDQVTGGIDGLGAISLTIAAR</sequence>
<keyword evidence="4" id="KW-1185">Reference proteome</keyword>
<protein>
    <submittedName>
        <fullName evidence="3">Fumarylacetoacetate hydrolase</fullName>
    </submittedName>
</protein>
<reference evidence="3 4" key="1">
    <citation type="submission" date="2015-03" db="EMBL/GenBank/DDBJ databases">
        <title>Draft genome sequence of Elstera litoralis.</title>
        <authorList>
            <person name="Rahalkar M.C."/>
            <person name="Dhakephalkar P.K."/>
            <person name="Pore S.D."/>
            <person name="Arora P."/>
            <person name="Kapse N.G."/>
            <person name="Pandit P.S."/>
        </authorList>
    </citation>
    <scope>NUCLEOTIDE SEQUENCE [LARGE SCALE GENOMIC DNA]</scope>
    <source>
        <strain evidence="3 4">Dia-1</strain>
    </source>
</reference>
<dbReference type="SUPFAM" id="SSF56529">
    <property type="entry name" value="FAH"/>
    <property type="match status" value="1"/>
</dbReference>
<dbReference type="PATRIC" id="fig|552518.3.peg.622"/>